<evidence type="ECO:0000313" key="2">
    <source>
        <dbReference type="EMBL" id="GGX88504.1"/>
    </source>
</evidence>
<keyword evidence="3" id="KW-1185">Reference proteome</keyword>
<accession>A0ABQ2YLR8</accession>
<evidence type="ECO:0000313" key="3">
    <source>
        <dbReference type="Proteomes" id="UP000659223"/>
    </source>
</evidence>
<comment type="caution">
    <text evidence="2">The sequence shown here is derived from an EMBL/GenBank/DDBJ whole genome shotgun (WGS) entry which is preliminary data.</text>
</comment>
<dbReference type="EMBL" id="BMUT01000007">
    <property type="protein sequence ID" value="GGX88504.1"/>
    <property type="molecule type" value="Genomic_DNA"/>
</dbReference>
<gene>
    <name evidence="2" type="ORF">GCM10010324_37860</name>
</gene>
<organism evidence="2 3">
    <name type="scientific">Streptomyces hiroshimensis</name>
    <dbReference type="NCBI Taxonomy" id="66424"/>
    <lineage>
        <taxon>Bacteria</taxon>
        <taxon>Bacillati</taxon>
        <taxon>Actinomycetota</taxon>
        <taxon>Actinomycetes</taxon>
        <taxon>Kitasatosporales</taxon>
        <taxon>Streptomycetaceae</taxon>
        <taxon>Streptomyces</taxon>
    </lineage>
</organism>
<name>A0ABQ2YLR8_9ACTN</name>
<protein>
    <submittedName>
        <fullName evidence="2">Uncharacterized protein</fullName>
    </submittedName>
</protein>
<feature type="region of interest" description="Disordered" evidence="1">
    <location>
        <begin position="59"/>
        <end position="82"/>
    </location>
</feature>
<reference evidence="3" key="1">
    <citation type="journal article" date="2019" name="Int. J. Syst. Evol. Microbiol.">
        <title>The Global Catalogue of Microorganisms (GCM) 10K type strain sequencing project: providing services to taxonomists for standard genome sequencing and annotation.</title>
        <authorList>
            <consortium name="The Broad Institute Genomics Platform"/>
            <consortium name="The Broad Institute Genome Sequencing Center for Infectious Disease"/>
            <person name="Wu L."/>
            <person name="Ma J."/>
        </authorList>
    </citation>
    <scope>NUCLEOTIDE SEQUENCE [LARGE SCALE GENOMIC DNA]</scope>
    <source>
        <strain evidence="3">JCM 4586</strain>
    </source>
</reference>
<sequence>MAAFQEAATKSENIVDPDGDLAPQCNAAFAKNVAAGVVASAAWETGKKVAAGMMKPRAKQFRRGGATSVPEISGSGLSRAFD</sequence>
<dbReference type="Proteomes" id="UP000659223">
    <property type="component" value="Unassembled WGS sequence"/>
</dbReference>
<evidence type="ECO:0000256" key="1">
    <source>
        <dbReference type="SAM" id="MobiDB-lite"/>
    </source>
</evidence>
<proteinExistence type="predicted"/>